<evidence type="ECO:0000256" key="5">
    <source>
        <dbReference type="ARBA" id="ARBA00022989"/>
    </source>
</evidence>
<feature type="transmembrane region" description="Helical" evidence="7">
    <location>
        <begin position="87"/>
        <end position="108"/>
    </location>
</feature>
<keyword evidence="6 7" id="KW-0472">Membrane</keyword>
<gene>
    <name evidence="8" type="ORF">NRB56_37100</name>
</gene>
<evidence type="ECO:0000313" key="9">
    <source>
        <dbReference type="Proteomes" id="UP000431401"/>
    </source>
</evidence>
<dbReference type="AlphaFoldDB" id="A0A7K0DRG0"/>
<feature type="transmembrane region" description="Helical" evidence="7">
    <location>
        <begin position="20"/>
        <end position="39"/>
    </location>
</feature>
<evidence type="ECO:0000256" key="6">
    <source>
        <dbReference type="ARBA" id="ARBA00023136"/>
    </source>
</evidence>
<sequence length="149" mass="14775">MATIALAPGYWGNLGHGVGAIAAYAAVGLVLMLLGFAALDITTPGLLRKLVGAGRPNANIIAAAGLLGTAIIVVFAIYSSGGRLTEGLISAAVFGLVGIVAQVVSARIMERATGIHIGNLLHATTFVTEALVVAAAHVGIALVIGVAIV</sequence>
<name>A0A7K0DRG0_9NOCA</name>
<proteinExistence type="inferred from homology"/>
<feature type="transmembrane region" description="Helical" evidence="7">
    <location>
        <begin position="60"/>
        <end position="81"/>
    </location>
</feature>
<keyword evidence="9" id="KW-1185">Reference proteome</keyword>
<keyword evidence="3" id="KW-1003">Cell membrane</keyword>
<evidence type="ECO:0000256" key="4">
    <source>
        <dbReference type="ARBA" id="ARBA00022692"/>
    </source>
</evidence>
<feature type="transmembrane region" description="Helical" evidence="7">
    <location>
        <begin position="120"/>
        <end position="148"/>
    </location>
</feature>
<protein>
    <recommendedName>
        <fullName evidence="10">DUF350 domain-containing protein</fullName>
    </recommendedName>
</protein>
<evidence type="ECO:0000256" key="7">
    <source>
        <dbReference type="SAM" id="Phobius"/>
    </source>
</evidence>
<accession>A0A7K0DRG0</accession>
<keyword evidence="5 7" id="KW-1133">Transmembrane helix</keyword>
<evidence type="ECO:0008006" key="10">
    <source>
        <dbReference type="Google" id="ProtNLM"/>
    </source>
</evidence>
<dbReference type="GO" id="GO:0005886">
    <property type="term" value="C:plasma membrane"/>
    <property type="evidence" value="ECO:0007669"/>
    <property type="project" value="UniProtKB-SubCell"/>
</dbReference>
<dbReference type="RefSeq" id="WP_153343707.1">
    <property type="nucleotide sequence ID" value="NZ_WEGI01000007.1"/>
</dbReference>
<evidence type="ECO:0000256" key="3">
    <source>
        <dbReference type="ARBA" id="ARBA00022475"/>
    </source>
</evidence>
<evidence type="ECO:0000256" key="2">
    <source>
        <dbReference type="ARBA" id="ARBA00005779"/>
    </source>
</evidence>
<evidence type="ECO:0000256" key="1">
    <source>
        <dbReference type="ARBA" id="ARBA00004651"/>
    </source>
</evidence>
<dbReference type="EMBL" id="WEGI01000007">
    <property type="protein sequence ID" value="MQY28127.1"/>
    <property type="molecule type" value="Genomic_DNA"/>
</dbReference>
<dbReference type="Proteomes" id="UP000431401">
    <property type="component" value="Unassembled WGS sequence"/>
</dbReference>
<comment type="caution">
    <text evidence="8">The sequence shown here is derived from an EMBL/GenBank/DDBJ whole genome shotgun (WGS) entry which is preliminary data.</text>
</comment>
<evidence type="ECO:0000313" key="8">
    <source>
        <dbReference type="EMBL" id="MQY28127.1"/>
    </source>
</evidence>
<comment type="similarity">
    <text evidence="2">Belongs to the UPF0719 family.</text>
</comment>
<keyword evidence="4 7" id="KW-0812">Transmembrane</keyword>
<dbReference type="InterPro" id="IPR007140">
    <property type="entry name" value="DUF350"/>
</dbReference>
<comment type="subcellular location">
    <subcellularLocation>
        <location evidence="1">Cell membrane</location>
        <topology evidence="1">Multi-pass membrane protein</topology>
    </subcellularLocation>
</comment>
<reference evidence="8 9" key="1">
    <citation type="submission" date="2019-10" db="EMBL/GenBank/DDBJ databases">
        <title>Nocardia macrotermitis sp. nov. and Nocardia aurantia sp. nov., isolated from the gut of fungus growing-termite Macrotermes natalensis.</title>
        <authorList>
            <person name="Benndorf R."/>
            <person name="Schwitalla J."/>
            <person name="Martin K."/>
            <person name="De Beer W."/>
            <person name="Kaster A.-K."/>
            <person name="Vollmers J."/>
            <person name="Poulsen M."/>
            <person name="Beemelmanns C."/>
        </authorList>
    </citation>
    <scope>NUCLEOTIDE SEQUENCE [LARGE SCALE GENOMIC DNA]</scope>
    <source>
        <strain evidence="8 9">RB56</strain>
    </source>
</reference>
<dbReference type="Pfam" id="PF03994">
    <property type="entry name" value="DUF350"/>
    <property type="match status" value="1"/>
</dbReference>
<organism evidence="8 9">
    <name type="scientific">Nocardia aurantia</name>
    <dbReference type="NCBI Taxonomy" id="2585199"/>
    <lineage>
        <taxon>Bacteria</taxon>
        <taxon>Bacillati</taxon>
        <taxon>Actinomycetota</taxon>
        <taxon>Actinomycetes</taxon>
        <taxon>Mycobacteriales</taxon>
        <taxon>Nocardiaceae</taxon>
        <taxon>Nocardia</taxon>
    </lineage>
</organism>
<dbReference type="OrthoDB" id="5191770at2"/>